<evidence type="ECO:0000313" key="2">
    <source>
        <dbReference type="Proteomes" id="UP000215367"/>
    </source>
</evidence>
<name>A0A235HJ31_AZOBR</name>
<dbReference type="AlphaFoldDB" id="A0A235HJ31"/>
<accession>A0A235HJ31</accession>
<organism evidence="1 2">
    <name type="scientific">Azospirillum brasilense</name>
    <dbReference type="NCBI Taxonomy" id="192"/>
    <lineage>
        <taxon>Bacteria</taxon>
        <taxon>Pseudomonadati</taxon>
        <taxon>Pseudomonadota</taxon>
        <taxon>Alphaproteobacteria</taxon>
        <taxon>Rhodospirillales</taxon>
        <taxon>Azospirillaceae</taxon>
        <taxon>Azospirillum</taxon>
    </lineage>
</organism>
<comment type="caution">
    <text evidence="1">The sequence shown here is derived from an EMBL/GenBank/DDBJ whole genome shotgun (WGS) entry which is preliminary data.</text>
</comment>
<proteinExistence type="predicted"/>
<dbReference type="EMBL" id="NOWT01000002">
    <property type="protein sequence ID" value="OYD85732.1"/>
    <property type="molecule type" value="Genomic_DNA"/>
</dbReference>
<reference evidence="1 2" key="1">
    <citation type="submission" date="2017-07" db="EMBL/GenBank/DDBJ databases">
        <title>Whole genome sequence of Azospirillum brasilense 2A1, a potential biofertilizer strain.</title>
        <authorList>
            <person name="Fontana C.A."/>
            <person name="Toffoli L.M."/>
            <person name="Salazar S.M."/>
            <person name="Puglisi E."/>
            <person name="Pedraza R."/>
            <person name="Bassi D."/>
            <person name="Cocconcelli P.S."/>
        </authorList>
    </citation>
    <scope>NUCLEOTIDE SEQUENCE [LARGE SCALE GENOMIC DNA]</scope>
    <source>
        <strain evidence="1 2">2A1</strain>
    </source>
</reference>
<dbReference type="Proteomes" id="UP000215367">
    <property type="component" value="Unassembled WGS sequence"/>
</dbReference>
<evidence type="ECO:0000313" key="1">
    <source>
        <dbReference type="EMBL" id="OYD85732.1"/>
    </source>
</evidence>
<protein>
    <recommendedName>
        <fullName evidence="3">DNA-binding protein</fullName>
    </recommendedName>
</protein>
<gene>
    <name evidence="1" type="ORF">CHT98_02935</name>
</gene>
<sequence length="60" mass="6538">MSNPEPSLVDRPTARRLLGDIGTTTLHKLINEGKLRRVKLGAKTLITVESIRALAESLEG</sequence>
<evidence type="ECO:0008006" key="3">
    <source>
        <dbReference type="Google" id="ProtNLM"/>
    </source>
</evidence>